<accession>A0ABW7EL92</accession>
<proteinExistence type="predicted"/>
<dbReference type="EMBL" id="JBIGHY010000003">
    <property type="protein sequence ID" value="MFG6414194.1"/>
    <property type="molecule type" value="Genomic_DNA"/>
</dbReference>
<sequence>MRAAPASRRTARGFTYLAVLFLVALTAAGLAALGTAWLQRAQREREAELAFRGGEIAAAIESYLRAGGGAAATYPKRWEDLLEDRRGAVTRHHLRRLYADPFTGLPDWEQLPPPAGAPDAAAFAGVRSRSNQSMLRTRTADGAPLERASDWIFVARAAGGPAAASSAPVAASAP</sequence>
<evidence type="ECO:0000313" key="1">
    <source>
        <dbReference type="EMBL" id="MFG6414194.1"/>
    </source>
</evidence>
<comment type="caution">
    <text evidence="1">The sequence shown here is derived from an EMBL/GenBank/DDBJ whole genome shotgun (WGS) entry which is preliminary data.</text>
</comment>
<reference evidence="1 2" key="1">
    <citation type="submission" date="2024-09" db="EMBL/GenBank/DDBJ databases">
        <title>Novel species of the genus Pelomonas and Roseateles isolated from streams.</title>
        <authorList>
            <person name="Lu H."/>
        </authorList>
    </citation>
    <scope>NUCLEOTIDE SEQUENCE [LARGE SCALE GENOMIC DNA]</scope>
    <source>
        <strain evidence="1 2">DC23W</strain>
    </source>
</reference>
<dbReference type="RefSeq" id="WP_394470273.1">
    <property type="nucleotide sequence ID" value="NZ_JBIGHY010000003.1"/>
</dbReference>
<evidence type="ECO:0000313" key="2">
    <source>
        <dbReference type="Proteomes" id="UP001606300"/>
    </source>
</evidence>
<protein>
    <submittedName>
        <fullName evidence="1">Type II secretion system protein</fullName>
    </submittedName>
</protein>
<gene>
    <name evidence="1" type="ORF">ACG02S_09815</name>
</gene>
<organism evidence="1 2">
    <name type="scientific">Pelomonas dachongensis</name>
    <dbReference type="NCBI Taxonomy" id="3299029"/>
    <lineage>
        <taxon>Bacteria</taxon>
        <taxon>Pseudomonadati</taxon>
        <taxon>Pseudomonadota</taxon>
        <taxon>Betaproteobacteria</taxon>
        <taxon>Burkholderiales</taxon>
        <taxon>Sphaerotilaceae</taxon>
        <taxon>Roseateles</taxon>
    </lineage>
</organism>
<name>A0ABW7EL92_9BURK</name>
<dbReference type="Proteomes" id="UP001606300">
    <property type="component" value="Unassembled WGS sequence"/>
</dbReference>
<keyword evidence="2" id="KW-1185">Reference proteome</keyword>